<keyword evidence="5" id="KW-0238">DNA-binding</keyword>
<comment type="cofactor">
    <cofactor evidence="7">
        <name>Zn(2+)</name>
        <dbReference type="ChEBI" id="CHEBI:29105"/>
    </cofactor>
    <text evidence="7">Binds 1 zinc ion per subunit.</text>
</comment>
<comment type="similarity">
    <text evidence="1">Belongs to the Fur family.</text>
</comment>
<dbReference type="EMBL" id="QWKX01000063">
    <property type="protein sequence ID" value="RIH75570.1"/>
    <property type="molecule type" value="Genomic_DNA"/>
</dbReference>
<dbReference type="InterPro" id="IPR036390">
    <property type="entry name" value="WH_DNA-bd_sf"/>
</dbReference>
<dbReference type="PANTHER" id="PTHR33202:SF22">
    <property type="entry name" value="HYDROGEN PEROXIDE SENSITIVE REPRESSOR"/>
    <property type="match status" value="1"/>
</dbReference>
<dbReference type="GO" id="GO:0045892">
    <property type="term" value="P:negative regulation of DNA-templated transcription"/>
    <property type="evidence" value="ECO:0007669"/>
    <property type="project" value="TreeGrafter"/>
</dbReference>
<dbReference type="GO" id="GO:0008270">
    <property type="term" value="F:zinc ion binding"/>
    <property type="evidence" value="ECO:0007669"/>
    <property type="project" value="TreeGrafter"/>
</dbReference>
<evidence type="ECO:0000256" key="4">
    <source>
        <dbReference type="ARBA" id="ARBA00023015"/>
    </source>
</evidence>
<dbReference type="PANTHER" id="PTHR33202">
    <property type="entry name" value="ZINC UPTAKE REGULATION PROTEIN"/>
    <property type="match status" value="1"/>
</dbReference>
<dbReference type="GO" id="GO:0003700">
    <property type="term" value="F:DNA-binding transcription factor activity"/>
    <property type="evidence" value="ECO:0007669"/>
    <property type="project" value="InterPro"/>
</dbReference>
<dbReference type="AlphaFoldDB" id="A0A399DZL6"/>
<dbReference type="Gene3D" id="3.30.1490.190">
    <property type="match status" value="1"/>
</dbReference>
<feature type="binding site" evidence="7">
    <location>
        <position position="85"/>
    </location>
    <ligand>
        <name>Zn(2+)</name>
        <dbReference type="ChEBI" id="CHEBI:29105"/>
    </ligand>
</feature>
<evidence type="ECO:0000313" key="10">
    <source>
        <dbReference type="Proteomes" id="UP000266089"/>
    </source>
</evidence>
<keyword evidence="3 7" id="KW-0862">Zinc</keyword>
<sequence length="130" mass="14737">MLKNMERSTRQRQAIRQVMQELNRPLSPSEVLEAARHKVPGLGIATVYRTLKGLVEEGSAIPVELPGEAPRYELSGKKHHHHFHCTYCGKVFELEGCPGDFSFMAPQGFKTERHEIVLYGRCTQCLNPHP</sequence>
<feature type="binding site" evidence="7">
    <location>
        <position position="125"/>
    </location>
    <ligand>
        <name>Zn(2+)</name>
        <dbReference type="ChEBI" id="CHEBI:29105"/>
    </ligand>
</feature>
<dbReference type="CDD" id="cd07153">
    <property type="entry name" value="Fur_like"/>
    <property type="match status" value="1"/>
</dbReference>
<dbReference type="InterPro" id="IPR002481">
    <property type="entry name" value="FUR"/>
</dbReference>
<evidence type="ECO:0000256" key="6">
    <source>
        <dbReference type="ARBA" id="ARBA00023163"/>
    </source>
</evidence>
<evidence type="ECO:0000256" key="2">
    <source>
        <dbReference type="ARBA" id="ARBA00022491"/>
    </source>
</evidence>
<reference evidence="9 10" key="1">
    <citation type="submission" date="2018-08" db="EMBL/GenBank/DDBJ databases">
        <title>Meiothermus cateniformans JCM 15151 genome sequencing project.</title>
        <authorList>
            <person name="Da Costa M.S."/>
            <person name="Albuquerque L."/>
            <person name="Raposo P."/>
            <person name="Froufe H.J.C."/>
            <person name="Barroso C.S."/>
            <person name="Egas C."/>
        </authorList>
    </citation>
    <scope>NUCLEOTIDE SEQUENCE [LARGE SCALE GENOMIC DNA]</scope>
    <source>
        <strain evidence="9 10">JCM 15151</strain>
    </source>
</reference>
<keyword evidence="2" id="KW-0678">Repressor</keyword>
<evidence type="ECO:0000256" key="3">
    <source>
        <dbReference type="ARBA" id="ARBA00022833"/>
    </source>
</evidence>
<feature type="binding site" evidence="8">
    <location>
        <position position="79"/>
    </location>
    <ligand>
        <name>Fe cation</name>
        <dbReference type="ChEBI" id="CHEBI:24875"/>
    </ligand>
</feature>
<accession>A0A399DZL6</accession>
<keyword evidence="8" id="KW-0408">Iron</keyword>
<feature type="binding site" evidence="7">
    <location>
        <position position="122"/>
    </location>
    <ligand>
        <name>Zn(2+)</name>
        <dbReference type="ChEBI" id="CHEBI:29105"/>
    </ligand>
</feature>
<gene>
    <name evidence="9" type="primary">zur</name>
    <name evidence="9" type="ORF">Mcate_02162</name>
</gene>
<evidence type="ECO:0000256" key="5">
    <source>
        <dbReference type="ARBA" id="ARBA00023125"/>
    </source>
</evidence>
<dbReference type="GO" id="GO:1900376">
    <property type="term" value="P:regulation of secondary metabolite biosynthetic process"/>
    <property type="evidence" value="ECO:0007669"/>
    <property type="project" value="TreeGrafter"/>
</dbReference>
<dbReference type="InterPro" id="IPR036388">
    <property type="entry name" value="WH-like_DNA-bd_sf"/>
</dbReference>
<comment type="caution">
    <text evidence="9">The sequence shown here is derived from an EMBL/GenBank/DDBJ whole genome shotgun (WGS) entry which is preliminary data.</text>
</comment>
<dbReference type="InterPro" id="IPR043135">
    <property type="entry name" value="Fur_C"/>
</dbReference>
<comment type="cofactor">
    <cofactor evidence="8">
        <name>Mn(2+)</name>
        <dbReference type="ChEBI" id="CHEBI:29035"/>
    </cofactor>
    <cofactor evidence="8">
        <name>Fe(2+)</name>
        <dbReference type="ChEBI" id="CHEBI:29033"/>
    </cofactor>
    <text evidence="8">Binds 1 Mn(2+) or Fe(2+) ion per subunit.</text>
</comment>
<evidence type="ECO:0000256" key="8">
    <source>
        <dbReference type="PIRSR" id="PIRSR602481-2"/>
    </source>
</evidence>
<dbReference type="Gene3D" id="1.10.10.10">
    <property type="entry name" value="Winged helix-like DNA-binding domain superfamily/Winged helix DNA-binding domain"/>
    <property type="match status" value="1"/>
</dbReference>
<name>A0A399DZL6_9DEIN</name>
<keyword evidence="7" id="KW-0479">Metal-binding</keyword>
<keyword evidence="4" id="KW-0805">Transcription regulation</keyword>
<dbReference type="Pfam" id="PF01475">
    <property type="entry name" value="FUR"/>
    <property type="match status" value="1"/>
</dbReference>
<proteinExistence type="inferred from homology"/>
<organism evidence="9 10">
    <name type="scientific">Meiothermus taiwanensis</name>
    <dbReference type="NCBI Taxonomy" id="172827"/>
    <lineage>
        <taxon>Bacteria</taxon>
        <taxon>Thermotogati</taxon>
        <taxon>Deinococcota</taxon>
        <taxon>Deinococci</taxon>
        <taxon>Thermales</taxon>
        <taxon>Thermaceae</taxon>
        <taxon>Meiothermus</taxon>
    </lineage>
</organism>
<keyword evidence="6" id="KW-0804">Transcription</keyword>
<dbReference type="Proteomes" id="UP000266089">
    <property type="component" value="Unassembled WGS sequence"/>
</dbReference>
<feature type="binding site" evidence="8">
    <location>
        <position position="114"/>
    </location>
    <ligand>
        <name>Fe cation</name>
        <dbReference type="ChEBI" id="CHEBI:24875"/>
    </ligand>
</feature>
<evidence type="ECO:0000256" key="7">
    <source>
        <dbReference type="PIRSR" id="PIRSR602481-1"/>
    </source>
</evidence>
<protein>
    <submittedName>
        <fullName evidence="9">Zinc-specific metallo-regulatory protein</fullName>
    </submittedName>
</protein>
<evidence type="ECO:0000256" key="1">
    <source>
        <dbReference type="ARBA" id="ARBA00007957"/>
    </source>
</evidence>
<dbReference type="SUPFAM" id="SSF46785">
    <property type="entry name" value="Winged helix' DNA-binding domain"/>
    <property type="match status" value="1"/>
</dbReference>
<evidence type="ECO:0000313" key="9">
    <source>
        <dbReference type="EMBL" id="RIH75570.1"/>
    </source>
</evidence>
<feature type="binding site" evidence="7">
    <location>
        <position position="88"/>
    </location>
    <ligand>
        <name>Zn(2+)</name>
        <dbReference type="ChEBI" id="CHEBI:29105"/>
    </ligand>
</feature>
<dbReference type="GO" id="GO:0000976">
    <property type="term" value="F:transcription cis-regulatory region binding"/>
    <property type="evidence" value="ECO:0007669"/>
    <property type="project" value="TreeGrafter"/>
</dbReference>